<dbReference type="EMBL" id="SWCJ01000001">
    <property type="protein sequence ID" value="TKB58258.1"/>
    <property type="molecule type" value="Genomic_DNA"/>
</dbReference>
<protein>
    <submittedName>
        <fullName evidence="2">Uncharacterized protein</fullName>
    </submittedName>
</protein>
<sequence>MESIMQGNGKGRLLTTLSLMVMAVMLLQKHYDSSQLQQQLYQLELELETTQRQLQRLQTLNNVAGKVR</sequence>
<comment type="caution">
    <text evidence="2">The sequence shown here is derived from an EMBL/GenBank/DDBJ whole genome shotgun (WGS) entry which is preliminary data.</text>
</comment>
<organism evidence="2 3">
    <name type="scientific">Ferrimonas aestuarii</name>
    <dbReference type="NCBI Taxonomy" id="2569539"/>
    <lineage>
        <taxon>Bacteria</taxon>
        <taxon>Pseudomonadati</taxon>
        <taxon>Pseudomonadota</taxon>
        <taxon>Gammaproteobacteria</taxon>
        <taxon>Alteromonadales</taxon>
        <taxon>Ferrimonadaceae</taxon>
        <taxon>Ferrimonas</taxon>
    </lineage>
</organism>
<dbReference type="RefSeq" id="WP_136861406.1">
    <property type="nucleotide sequence ID" value="NZ_SWCJ01000001.1"/>
</dbReference>
<feature type="coiled-coil region" evidence="1">
    <location>
        <begin position="33"/>
        <end position="60"/>
    </location>
</feature>
<gene>
    <name evidence="2" type="ORF">FCL42_00395</name>
</gene>
<dbReference type="AlphaFoldDB" id="A0A4V5NZT0"/>
<dbReference type="Proteomes" id="UP000305675">
    <property type="component" value="Unassembled WGS sequence"/>
</dbReference>
<reference evidence="2 3" key="1">
    <citation type="submission" date="2019-04" db="EMBL/GenBank/DDBJ databases">
        <authorList>
            <person name="Hwang J.C."/>
        </authorList>
    </citation>
    <scope>NUCLEOTIDE SEQUENCE [LARGE SCALE GENOMIC DNA]</scope>
    <source>
        <strain evidence="2 3">IMCC35002</strain>
    </source>
</reference>
<evidence type="ECO:0000256" key="1">
    <source>
        <dbReference type="SAM" id="Coils"/>
    </source>
</evidence>
<evidence type="ECO:0000313" key="2">
    <source>
        <dbReference type="EMBL" id="TKB58258.1"/>
    </source>
</evidence>
<name>A0A4V5NZT0_9GAMM</name>
<keyword evidence="1" id="KW-0175">Coiled coil</keyword>
<proteinExistence type="predicted"/>
<keyword evidence="3" id="KW-1185">Reference proteome</keyword>
<accession>A0A4V5NZT0</accession>
<evidence type="ECO:0000313" key="3">
    <source>
        <dbReference type="Proteomes" id="UP000305675"/>
    </source>
</evidence>